<dbReference type="PROSITE" id="PS00136">
    <property type="entry name" value="SUBTILASE_ASP"/>
    <property type="match status" value="1"/>
</dbReference>
<organism evidence="9 10">
    <name type="scientific">Dokdonia pacifica</name>
    <dbReference type="NCBI Taxonomy" id="1627892"/>
    <lineage>
        <taxon>Bacteria</taxon>
        <taxon>Pseudomonadati</taxon>
        <taxon>Bacteroidota</taxon>
        <taxon>Flavobacteriia</taxon>
        <taxon>Flavobacteriales</taxon>
        <taxon>Flavobacteriaceae</taxon>
        <taxon>Dokdonia</taxon>
    </lineage>
</organism>
<evidence type="ECO:0000256" key="3">
    <source>
        <dbReference type="ARBA" id="ARBA00022801"/>
    </source>
</evidence>
<dbReference type="InterPro" id="IPR022398">
    <property type="entry name" value="Peptidase_S8_His-AS"/>
</dbReference>
<dbReference type="SUPFAM" id="SSF54897">
    <property type="entry name" value="Protease propeptides/inhibitors"/>
    <property type="match status" value="1"/>
</dbReference>
<evidence type="ECO:0000256" key="2">
    <source>
        <dbReference type="ARBA" id="ARBA00022670"/>
    </source>
</evidence>
<feature type="active site" description="Charge relay system" evidence="5">
    <location>
        <position position="377"/>
    </location>
</feature>
<dbReference type="PANTHER" id="PTHR43806:SF11">
    <property type="entry name" value="CEREVISIN-RELATED"/>
    <property type="match status" value="1"/>
</dbReference>
<dbReference type="SUPFAM" id="SSF52743">
    <property type="entry name" value="Subtilisin-like"/>
    <property type="match status" value="1"/>
</dbReference>
<dbReference type="PANTHER" id="PTHR43806">
    <property type="entry name" value="PEPTIDASE S8"/>
    <property type="match status" value="1"/>
</dbReference>
<protein>
    <submittedName>
        <fullName evidence="9">Peptidase inhibitor I9</fullName>
    </submittedName>
</protein>
<dbReference type="Proteomes" id="UP000198379">
    <property type="component" value="Unassembled WGS sequence"/>
</dbReference>
<keyword evidence="3 5" id="KW-0378">Hydrolase</keyword>
<dbReference type="PRINTS" id="PR00723">
    <property type="entry name" value="SUBTILISIN"/>
</dbReference>
<dbReference type="Pfam" id="PF05922">
    <property type="entry name" value="Inhibitor_I9"/>
    <property type="match status" value="1"/>
</dbReference>
<dbReference type="GO" id="GO:0004252">
    <property type="term" value="F:serine-type endopeptidase activity"/>
    <property type="evidence" value="ECO:0007669"/>
    <property type="project" value="UniProtKB-UniRule"/>
</dbReference>
<dbReference type="InterPro" id="IPR023827">
    <property type="entry name" value="Peptidase_S8_Asp-AS"/>
</dbReference>
<name>A0A238WJ17_9FLAO</name>
<gene>
    <name evidence="9" type="ORF">SAMN06265376_1011132</name>
</gene>
<accession>A0A238WJ17</accession>
<evidence type="ECO:0000256" key="1">
    <source>
        <dbReference type="ARBA" id="ARBA00011073"/>
    </source>
</evidence>
<dbReference type="Pfam" id="PF00082">
    <property type="entry name" value="Peptidase_S8"/>
    <property type="match status" value="1"/>
</dbReference>
<dbReference type="InterPro" id="IPR015500">
    <property type="entry name" value="Peptidase_S8_subtilisin-rel"/>
</dbReference>
<evidence type="ECO:0000256" key="5">
    <source>
        <dbReference type="PROSITE-ProRule" id="PRU01240"/>
    </source>
</evidence>
<evidence type="ECO:0000256" key="6">
    <source>
        <dbReference type="RuleBase" id="RU003355"/>
    </source>
</evidence>
<dbReference type="InterPro" id="IPR037045">
    <property type="entry name" value="S8pro/Inhibitor_I9_sf"/>
</dbReference>
<dbReference type="PROSITE" id="PS00137">
    <property type="entry name" value="SUBTILASE_HIS"/>
    <property type="match status" value="1"/>
</dbReference>
<dbReference type="EMBL" id="FZNY01000001">
    <property type="protein sequence ID" value="SNR46555.1"/>
    <property type="molecule type" value="Genomic_DNA"/>
</dbReference>
<sequence length="412" mass="42519">MKINFFKYTMLTALGVAVISCQPDSEDGAVTDSASLEVQVQVETVTGDNVTPIEGRYIITYNDINNRMPSLKKATSIQDYKTQINSKKDIFISEFSKIGLTEQNIKATYGYTFNGFAAELSDVQLNELRKDPRVASIEQDFTIKMGKPGNGNGGGGDPAQVTPYGTTRVGGGTTASSNTAWVIDSGIDLTHPDLNVDTGRSISFLSGSPNNQSPNDQNGHGTHVAGTIAAIDNAIGSVGVAPGTTVVAVRVLDRRGSGSNSGVIAGVDYVAANGANGDVANMSLGGGVSTALDNAVISAASTGVKFVLAAGNESQDANNSSPARANGNNVYTISAMDINDNFANFSNFGSPVDYAAPGVAVFSTWKSGGYNTISGTSMAAPHAAGVLLLSNGSTDGFVNNDPDGNPDPIIHL</sequence>
<dbReference type="InterPro" id="IPR050131">
    <property type="entry name" value="Peptidase_S8_subtilisin-like"/>
</dbReference>
<dbReference type="GO" id="GO:0006508">
    <property type="term" value="P:proteolysis"/>
    <property type="evidence" value="ECO:0007669"/>
    <property type="project" value="UniProtKB-KW"/>
</dbReference>
<comment type="similarity">
    <text evidence="1 5 6">Belongs to the peptidase S8 family.</text>
</comment>
<dbReference type="GO" id="GO:0005615">
    <property type="term" value="C:extracellular space"/>
    <property type="evidence" value="ECO:0007669"/>
    <property type="project" value="TreeGrafter"/>
</dbReference>
<feature type="domain" description="Inhibitor I9" evidence="8">
    <location>
        <begin position="76"/>
        <end position="144"/>
    </location>
</feature>
<dbReference type="Gene3D" id="3.40.50.200">
    <property type="entry name" value="Peptidase S8/S53 domain"/>
    <property type="match status" value="1"/>
</dbReference>
<evidence type="ECO:0000313" key="10">
    <source>
        <dbReference type="Proteomes" id="UP000198379"/>
    </source>
</evidence>
<evidence type="ECO:0000259" key="7">
    <source>
        <dbReference type="Pfam" id="PF00082"/>
    </source>
</evidence>
<keyword evidence="4 5" id="KW-0720">Serine protease</keyword>
<feature type="domain" description="Peptidase S8/S53" evidence="7">
    <location>
        <begin position="182"/>
        <end position="389"/>
    </location>
</feature>
<evidence type="ECO:0000256" key="4">
    <source>
        <dbReference type="ARBA" id="ARBA00022825"/>
    </source>
</evidence>
<keyword evidence="2 5" id="KW-0645">Protease</keyword>
<dbReference type="InterPro" id="IPR034193">
    <property type="entry name" value="PCSK9_ProteinaseK-like"/>
</dbReference>
<feature type="active site" description="Charge relay system" evidence="5">
    <location>
        <position position="184"/>
    </location>
</feature>
<dbReference type="InterPro" id="IPR000209">
    <property type="entry name" value="Peptidase_S8/S53_dom"/>
</dbReference>
<dbReference type="PROSITE" id="PS51257">
    <property type="entry name" value="PROKAR_LIPOPROTEIN"/>
    <property type="match status" value="1"/>
</dbReference>
<keyword evidence="10" id="KW-1185">Reference proteome</keyword>
<dbReference type="RefSeq" id="WP_218823076.1">
    <property type="nucleotide sequence ID" value="NZ_BMEP01000003.1"/>
</dbReference>
<evidence type="ECO:0000313" key="9">
    <source>
        <dbReference type="EMBL" id="SNR46555.1"/>
    </source>
</evidence>
<dbReference type="InterPro" id="IPR023828">
    <property type="entry name" value="Peptidase_S8_Ser-AS"/>
</dbReference>
<dbReference type="InterPro" id="IPR010259">
    <property type="entry name" value="S8pro/Inhibitor_I9"/>
</dbReference>
<dbReference type="Gene3D" id="3.30.70.80">
    <property type="entry name" value="Peptidase S8 propeptide/proteinase inhibitor I9"/>
    <property type="match status" value="1"/>
</dbReference>
<feature type="active site" description="Charge relay system" evidence="5">
    <location>
        <position position="220"/>
    </location>
</feature>
<dbReference type="AlphaFoldDB" id="A0A238WJ17"/>
<evidence type="ECO:0000259" key="8">
    <source>
        <dbReference type="Pfam" id="PF05922"/>
    </source>
</evidence>
<reference evidence="9 10" key="1">
    <citation type="submission" date="2017-06" db="EMBL/GenBank/DDBJ databases">
        <authorList>
            <person name="Kim H.J."/>
            <person name="Triplett B.A."/>
        </authorList>
    </citation>
    <scope>NUCLEOTIDE SEQUENCE [LARGE SCALE GENOMIC DNA]</scope>
    <source>
        <strain evidence="9 10">DSM 25597</strain>
    </source>
</reference>
<proteinExistence type="inferred from homology"/>
<dbReference type="PROSITE" id="PS00138">
    <property type="entry name" value="SUBTILASE_SER"/>
    <property type="match status" value="1"/>
</dbReference>
<dbReference type="InterPro" id="IPR036852">
    <property type="entry name" value="Peptidase_S8/S53_dom_sf"/>
</dbReference>
<dbReference type="CDD" id="cd04077">
    <property type="entry name" value="Peptidases_S8_PCSK9_ProteinaseK_like"/>
    <property type="match status" value="1"/>
</dbReference>
<dbReference type="PROSITE" id="PS51892">
    <property type="entry name" value="SUBTILASE"/>
    <property type="match status" value="1"/>
</dbReference>